<dbReference type="InterPro" id="IPR003423">
    <property type="entry name" value="OMP_efflux"/>
</dbReference>
<dbReference type="SUPFAM" id="SSF56954">
    <property type="entry name" value="Outer membrane efflux proteins (OEP)"/>
    <property type="match status" value="1"/>
</dbReference>
<dbReference type="PANTHER" id="PTHR30203">
    <property type="entry name" value="OUTER MEMBRANE CATION EFFLUX PROTEIN"/>
    <property type="match status" value="1"/>
</dbReference>
<keyword evidence="4" id="KW-1185">Reference proteome</keyword>
<dbReference type="EMBL" id="CP018800">
    <property type="protein sequence ID" value="ATX82467.1"/>
    <property type="molecule type" value="Genomic_DNA"/>
</dbReference>
<dbReference type="KEGG" id="mfn:Ga0123462_1609"/>
<dbReference type="GO" id="GO:0015562">
    <property type="term" value="F:efflux transmembrane transporter activity"/>
    <property type="evidence" value="ECO:0007669"/>
    <property type="project" value="InterPro"/>
</dbReference>
<protein>
    <submittedName>
        <fullName evidence="3">Outer membrane protein TolC</fullName>
    </submittedName>
</protein>
<dbReference type="AlphaFoldDB" id="A0A2K8L5B4"/>
<evidence type="ECO:0000256" key="2">
    <source>
        <dbReference type="SAM" id="Coils"/>
    </source>
</evidence>
<feature type="coiled-coil region" evidence="2">
    <location>
        <begin position="288"/>
        <end position="322"/>
    </location>
</feature>
<comment type="similarity">
    <text evidence="1">Belongs to the outer membrane factor (OMF) (TC 1.B.17) family.</text>
</comment>
<evidence type="ECO:0000313" key="3">
    <source>
        <dbReference type="EMBL" id="ATX82467.1"/>
    </source>
</evidence>
<proteinExistence type="inferred from homology"/>
<dbReference type="Gene3D" id="1.20.1600.10">
    <property type="entry name" value="Outer membrane efflux proteins (OEP)"/>
    <property type="match status" value="1"/>
</dbReference>
<accession>A0A2K8L5B4</accession>
<evidence type="ECO:0000256" key="1">
    <source>
        <dbReference type="ARBA" id="ARBA00007613"/>
    </source>
</evidence>
<evidence type="ECO:0000313" key="4">
    <source>
        <dbReference type="Proteomes" id="UP000231637"/>
    </source>
</evidence>
<name>A0A2K8L5B4_9PROT</name>
<dbReference type="Pfam" id="PF02321">
    <property type="entry name" value="OEP"/>
    <property type="match status" value="1"/>
</dbReference>
<dbReference type="InterPro" id="IPR010131">
    <property type="entry name" value="MdtP/NodT-like"/>
</dbReference>
<dbReference type="Proteomes" id="UP000231637">
    <property type="component" value="Chromosome"/>
</dbReference>
<feature type="coiled-coil region" evidence="2">
    <location>
        <begin position="412"/>
        <end position="475"/>
    </location>
</feature>
<organism evidence="3 4">
    <name type="scientific">Mariprofundus ferrinatatus</name>
    <dbReference type="NCBI Taxonomy" id="1921087"/>
    <lineage>
        <taxon>Bacteria</taxon>
        <taxon>Pseudomonadati</taxon>
        <taxon>Pseudomonadota</taxon>
        <taxon>Candidatius Mariprofundia</taxon>
        <taxon>Mariprofundales</taxon>
        <taxon>Mariprofundaceae</taxon>
        <taxon>Mariprofundus</taxon>
    </lineage>
</organism>
<reference evidence="3 4" key="1">
    <citation type="submission" date="2016-12" db="EMBL/GenBank/DDBJ databases">
        <title>Isolation and genomic insights into novel planktonic Zetaproteobacteria from stratified waters of the Chesapeake Bay.</title>
        <authorList>
            <person name="McAllister S.M."/>
            <person name="Kato S."/>
            <person name="Chan C.S."/>
            <person name="Chiu B.K."/>
            <person name="Field E.K."/>
        </authorList>
    </citation>
    <scope>NUCLEOTIDE SEQUENCE [LARGE SCALE GENOMIC DNA]</scope>
    <source>
        <strain evidence="3 4">CP-8</strain>
    </source>
</reference>
<sequence length="494" mass="54470">MSISFYRMIFTTLLFAGITLPAMAEEMDLKRAIETVIAKHPDLEIKRIDRQIAQSGIRSVEGMLDPVITARIGASEETTPTSSSFQPSETRLGQLSGSIAKPLENGGTLGANFKYNRTSQAYPPSPLAAQLNAFNPAYRNQINLNYRHPLLKGNDRPDYSQSLLANEAGLRTADLQQVVTARMLALNTTNAWYQLASDDISIRIAEQAVQRARDLLAYQRVREGFGLIETADRLQAEALLAARKTDQQRAHARRASSQNNLNRLMLRNPESDITLQNEPVTEFTIPSMQLAREVAEQKRVELKLLQAQLDSAEAQLAIARNNDNMQLDLVAEIGTRALDTSAGGAAAGGFSPNDHYAALSVELSEVLGRNSARAAVRKAELQRQRIIAQRASTLEQIGNDLATAITSLRNGRPTLEAARRQAEAERRKFRAEMKRYREGRSDTATLVQFEGELLSAELNADLQALTLQLAATQLRWAEGSLLESLHIDISGNGQ</sequence>
<gene>
    <name evidence="3" type="ORF">Ga0123462_1609</name>
</gene>
<keyword evidence="2" id="KW-0175">Coiled coil</keyword>
<dbReference type="PANTHER" id="PTHR30203:SF30">
    <property type="entry name" value="OUTER MEMBRANE PROTEIN-RELATED"/>
    <property type="match status" value="1"/>
</dbReference>
<dbReference type="OrthoDB" id="5289443at2"/>